<dbReference type="InterPro" id="IPR043502">
    <property type="entry name" value="DNA/RNA_pol_sf"/>
</dbReference>
<dbReference type="PANTHER" id="PTHR46890">
    <property type="entry name" value="NON-LTR RETROLELEMENT REVERSE TRANSCRIPTASE-LIKE PROTEIN-RELATED"/>
    <property type="match status" value="1"/>
</dbReference>
<proteinExistence type="predicted"/>
<dbReference type="SUPFAM" id="SSF56672">
    <property type="entry name" value="DNA/RNA polymerases"/>
    <property type="match status" value="1"/>
</dbReference>
<reference evidence="2 3" key="1">
    <citation type="journal article" date="2020" name="Mol. Plant">
        <title>The Chromosome-Based Rubber Tree Genome Provides New Insights into Spurge Genome Evolution and Rubber Biosynthesis.</title>
        <authorList>
            <person name="Liu J."/>
            <person name="Shi C."/>
            <person name="Shi C.C."/>
            <person name="Li W."/>
            <person name="Zhang Q.J."/>
            <person name="Zhang Y."/>
            <person name="Li K."/>
            <person name="Lu H.F."/>
            <person name="Shi C."/>
            <person name="Zhu S.T."/>
            <person name="Xiao Z.Y."/>
            <person name="Nan H."/>
            <person name="Yue Y."/>
            <person name="Zhu X.G."/>
            <person name="Wu Y."/>
            <person name="Hong X.N."/>
            <person name="Fan G.Y."/>
            <person name="Tong Y."/>
            <person name="Zhang D."/>
            <person name="Mao C.L."/>
            <person name="Liu Y.L."/>
            <person name="Hao S.J."/>
            <person name="Liu W.Q."/>
            <person name="Lv M.Q."/>
            <person name="Zhang H.B."/>
            <person name="Liu Y."/>
            <person name="Hu-Tang G.R."/>
            <person name="Wang J.P."/>
            <person name="Wang J.H."/>
            <person name="Sun Y.H."/>
            <person name="Ni S.B."/>
            <person name="Chen W.B."/>
            <person name="Zhang X.C."/>
            <person name="Jiao Y.N."/>
            <person name="Eichler E.E."/>
            <person name="Li G.H."/>
            <person name="Liu X."/>
            <person name="Gao L.Z."/>
        </authorList>
    </citation>
    <scope>NUCLEOTIDE SEQUENCE [LARGE SCALE GENOMIC DNA]</scope>
    <source>
        <strain evidence="3">cv. GT1</strain>
        <tissue evidence="2">Leaf</tissue>
    </source>
</reference>
<feature type="domain" description="Reverse transcriptase" evidence="1">
    <location>
        <begin position="171"/>
        <end position="298"/>
    </location>
</feature>
<dbReference type="Pfam" id="PF00078">
    <property type="entry name" value="RVT_1"/>
    <property type="match status" value="1"/>
</dbReference>
<name>A0A6A6LN76_HEVBR</name>
<comment type="caution">
    <text evidence="2">The sequence shown here is derived from an EMBL/GenBank/DDBJ whole genome shotgun (WGS) entry which is preliminary data.</text>
</comment>
<dbReference type="Proteomes" id="UP000467840">
    <property type="component" value="Chromosome 16"/>
</dbReference>
<protein>
    <recommendedName>
        <fullName evidence="1">Reverse transcriptase domain-containing protein</fullName>
    </recommendedName>
</protein>
<dbReference type="PANTHER" id="PTHR46890:SF50">
    <property type="entry name" value="RNA-DIRECTED DNA POLYMERASE, EUKARYOTA, REVERSE TRANSCRIPTASE ZINC-BINDING DOMAIN PROTEIN-RELATED"/>
    <property type="match status" value="1"/>
</dbReference>
<gene>
    <name evidence="2" type="ORF">GH714_010306</name>
</gene>
<dbReference type="AlphaFoldDB" id="A0A6A6LN76"/>
<dbReference type="EMBL" id="JAAGAX010000009">
    <property type="protein sequence ID" value="KAF2302890.1"/>
    <property type="molecule type" value="Genomic_DNA"/>
</dbReference>
<organism evidence="2 3">
    <name type="scientific">Hevea brasiliensis</name>
    <name type="common">Para rubber tree</name>
    <name type="synonym">Siphonia brasiliensis</name>
    <dbReference type="NCBI Taxonomy" id="3981"/>
    <lineage>
        <taxon>Eukaryota</taxon>
        <taxon>Viridiplantae</taxon>
        <taxon>Streptophyta</taxon>
        <taxon>Embryophyta</taxon>
        <taxon>Tracheophyta</taxon>
        <taxon>Spermatophyta</taxon>
        <taxon>Magnoliopsida</taxon>
        <taxon>eudicotyledons</taxon>
        <taxon>Gunneridae</taxon>
        <taxon>Pentapetalae</taxon>
        <taxon>rosids</taxon>
        <taxon>fabids</taxon>
        <taxon>Malpighiales</taxon>
        <taxon>Euphorbiaceae</taxon>
        <taxon>Crotonoideae</taxon>
        <taxon>Micrandreae</taxon>
        <taxon>Hevea</taxon>
    </lineage>
</organism>
<dbReference type="InterPro" id="IPR052343">
    <property type="entry name" value="Retrotransposon-Effector_Assoc"/>
</dbReference>
<sequence length="299" mass="33318">MKESLWRPKSRVQWVKEGDKNTKFFHLAASNRRRKNFIGCIKTSSGMVTDVNGIRAEAVNDFTALFSESDYSRPSLLIGNITSLPPSSAELLEAPFSYEEIQAAVWYCGNGKAPGPDGFNFSFFKASWDFIWPDIMRMVDEFFRTSCLSKGNNSSFVTLAPKISGSSLLLDYRPISLIGSLYKIVAKTLANRLRVVIGQVIGSQQSAFIRGRQILDGALIAREAIHSPKKKNHGGFMFKVDFQKAFNSVNLRFLLSIMEQMGFGPRCCGWIRDCLTAAKISVLINGSPTQQFSIAEGLR</sequence>
<evidence type="ECO:0000313" key="2">
    <source>
        <dbReference type="EMBL" id="KAF2302890.1"/>
    </source>
</evidence>
<evidence type="ECO:0000259" key="1">
    <source>
        <dbReference type="Pfam" id="PF00078"/>
    </source>
</evidence>
<accession>A0A6A6LN76</accession>
<keyword evidence="3" id="KW-1185">Reference proteome</keyword>
<evidence type="ECO:0000313" key="3">
    <source>
        <dbReference type="Proteomes" id="UP000467840"/>
    </source>
</evidence>
<dbReference type="InterPro" id="IPR000477">
    <property type="entry name" value="RT_dom"/>
</dbReference>